<dbReference type="InterPro" id="IPR008983">
    <property type="entry name" value="Tumour_necrosis_fac-like_dom"/>
</dbReference>
<evidence type="ECO:0000256" key="3">
    <source>
        <dbReference type="ARBA" id="ARBA00022729"/>
    </source>
</evidence>
<evidence type="ECO:0000313" key="7">
    <source>
        <dbReference type="Proteomes" id="UP001186944"/>
    </source>
</evidence>
<comment type="caution">
    <text evidence="6">The sequence shown here is derived from an EMBL/GenBank/DDBJ whole genome shotgun (WGS) entry which is preliminary data.</text>
</comment>
<feature type="chain" id="PRO_5041700594" description="C1q domain-containing protein" evidence="4">
    <location>
        <begin position="24"/>
        <end position="322"/>
    </location>
</feature>
<keyword evidence="7" id="KW-1185">Reference proteome</keyword>
<keyword evidence="3 4" id="KW-0732">Signal</keyword>
<dbReference type="PANTHER" id="PTHR22923:SF102">
    <property type="entry name" value="CEREBELLIN 13-RELATED"/>
    <property type="match status" value="1"/>
</dbReference>
<dbReference type="SUPFAM" id="SSF49842">
    <property type="entry name" value="TNF-like"/>
    <property type="match status" value="1"/>
</dbReference>
<proteinExistence type="predicted"/>
<dbReference type="GO" id="GO:0005576">
    <property type="term" value="C:extracellular region"/>
    <property type="evidence" value="ECO:0007669"/>
    <property type="project" value="UniProtKB-SubCell"/>
</dbReference>
<dbReference type="SMART" id="SM00110">
    <property type="entry name" value="C1Q"/>
    <property type="match status" value="1"/>
</dbReference>
<evidence type="ECO:0000256" key="2">
    <source>
        <dbReference type="ARBA" id="ARBA00022525"/>
    </source>
</evidence>
<comment type="subcellular location">
    <subcellularLocation>
        <location evidence="1">Secreted</location>
    </subcellularLocation>
</comment>
<dbReference type="PROSITE" id="PS50871">
    <property type="entry name" value="C1Q"/>
    <property type="match status" value="1"/>
</dbReference>
<reference evidence="6" key="1">
    <citation type="submission" date="2019-08" db="EMBL/GenBank/DDBJ databases">
        <title>The improved chromosome-level genome for the pearl oyster Pinctada fucata martensii using PacBio sequencing and Hi-C.</title>
        <authorList>
            <person name="Zheng Z."/>
        </authorList>
    </citation>
    <scope>NUCLEOTIDE SEQUENCE</scope>
    <source>
        <strain evidence="6">ZZ-2019</strain>
        <tissue evidence="6">Adductor muscle</tissue>
    </source>
</reference>
<dbReference type="Gene3D" id="2.60.120.40">
    <property type="match status" value="1"/>
</dbReference>
<dbReference type="AlphaFoldDB" id="A0AA88Y4L7"/>
<gene>
    <name evidence="6" type="ORF">FSP39_010461</name>
</gene>
<accession>A0AA88Y4L7</accession>
<evidence type="ECO:0000256" key="1">
    <source>
        <dbReference type="ARBA" id="ARBA00004613"/>
    </source>
</evidence>
<dbReference type="PANTHER" id="PTHR22923">
    <property type="entry name" value="CEREBELLIN-RELATED"/>
    <property type="match status" value="1"/>
</dbReference>
<keyword evidence="2" id="KW-0964">Secreted</keyword>
<feature type="domain" description="C1q" evidence="5">
    <location>
        <begin position="189"/>
        <end position="322"/>
    </location>
</feature>
<evidence type="ECO:0000256" key="4">
    <source>
        <dbReference type="SAM" id="SignalP"/>
    </source>
</evidence>
<dbReference type="Pfam" id="PF00386">
    <property type="entry name" value="C1q"/>
    <property type="match status" value="1"/>
</dbReference>
<organism evidence="6 7">
    <name type="scientific">Pinctada imbricata</name>
    <name type="common">Atlantic pearl-oyster</name>
    <name type="synonym">Pinctada martensii</name>
    <dbReference type="NCBI Taxonomy" id="66713"/>
    <lineage>
        <taxon>Eukaryota</taxon>
        <taxon>Metazoa</taxon>
        <taxon>Spiralia</taxon>
        <taxon>Lophotrochozoa</taxon>
        <taxon>Mollusca</taxon>
        <taxon>Bivalvia</taxon>
        <taxon>Autobranchia</taxon>
        <taxon>Pteriomorphia</taxon>
        <taxon>Pterioida</taxon>
        <taxon>Pterioidea</taxon>
        <taxon>Pteriidae</taxon>
        <taxon>Pinctada</taxon>
    </lineage>
</organism>
<dbReference type="EMBL" id="VSWD01000007">
    <property type="protein sequence ID" value="KAK3097526.1"/>
    <property type="molecule type" value="Genomic_DNA"/>
</dbReference>
<name>A0AA88Y4L7_PINIB</name>
<evidence type="ECO:0000313" key="6">
    <source>
        <dbReference type="EMBL" id="KAK3097526.1"/>
    </source>
</evidence>
<dbReference type="InterPro" id="IPR050822">
    <property type="entry name" value="Cerebellin_Synaptic_Org"/>
</dbReference>
<protein>
    <recommendedName>
        <fullName evidence="5">C1q domain-containing protein</fullName>
    </recommendedName>
</protein>
<dbReference type="InterPro" id="IPR001073">
    <property type="entry name" value="C1q_dom"/>
</dbReference>
<dbReference type="Proteomes" id="UP001186944">
    <property type="component" value="Unassembled WGS sequence"/>
</dbReference>
<dbReference type="PRINTS" id="PR00007">
    <property type="entry name" value="COMPLEMNTC1Q"/>
</dbReference>
<feature type="signal peptide" evidence="4">
    <location>
        <begin position="1"/>
        <end position="23"/>
    </location>
</feature>
<sequence>MRASYFRIAIAIFVLKITGKVYCDTSSDDVNIKTPVESSIFDLHNLISQESALRLTLDKQIQDMRGLLYQLKSEQETIITKVDMLNNKCANVSENLKQKYLADSKMNVSHQDLKSLVNQLKSEQEEILPKFDTMLKNMYDNVTENLRQNCLTEQNADTKINESYRVLSYLVEEKLTQIGKEIASNISRKQDDVVAFTAVLSLSKTFGRDELIVYDRIITNVGGAYSSASGLFTSPEEGTHVFTWTHLTYNEHYCHAFLYKNANKVSLDAHSNLQGISRSLYTMATMSGTLQLTKGDQVSIRAAIGCTFFYSSPYNSFSGWKL</sequence>
<evidence type="ECO:0000259" key="5">
    <source>
        <dbReference type="PROSITE" id="PS50871"/>
    </source>
</evidence>